<dbReference type="PROSITE" id="PS50021">
    <property type="entry name" value="CH"/>
    <property type="match status" value="1"/>
</dbReference>
<dbReference type="InterPro" id="IPR050606">
    <property type="entry name" value="Calponin-like"/>
</dbReference>
<dbReference type="WBParaSite" id="maker-uti_cns_0000742-snap-gene-0.13-mRNA-1">
    <property type="protein sequence ID" value="maker-uti_cns_0000742-snap-gene-0.13-mRNA-1"/>
    <property type="gene ID" value="maker-uti_cns_0000742-snap-gene-0.13"/>
</dbReference>
<keyword evidence="3" id="KW-0732">Signal</keyword>
<dbReference type="Pfam" id="PF00307">
    <property type="entry name" value="CH"/>
    <property type="match status" value="1"/>
</dbReference>
<dbReference type="PANTHER" id="PTHR47385">
    <property type="entry name" value="CALPONIN"/>
    <property type="match status" value="1"/>
</dbReference>
<evidence type="ECO:0000256" key="1">
    <source>
        <dbReference type="ARBA" id="ARBA00009631"/>
    </source>
</evidence>
<feature type="domain" description="Calponin-homology (CH)" evidence="4">
    <location>
        <begin position="46"/>
        <end position="166"/>
    </location>
</feature>
<proteinExistence type="inferred from homology"/>
<dbReference type="Gene3D" id="1.10.418.10">
    <property type="entry name" value="Calponin-like domain"/>
    <property type="match status" value="1"/>
</dbReference>
<feature type="chain" id="PRO_5009319083" description="Transgelin" evidence="3">
    <location>
        <begin position="18"/>
        <end position="364"/>
    </location>
</feature>
<feature type="signal peptide" evidence="3">
    <location>
        <begin position="1"/>
        <end position="17"/>
    </location>
</feature>
<dbReference type="InterPro" id="IPR000557">
    <property type="entry name" value="Calponin_repeat"/>
</dbReference>
<dbReference type="Pfam" id="PF00402">
    <property type="entry name" value="Calponin"/>
    <property type="match status" value="4"/>
</dbReference>
<dbReference type="PROSITE" id="PS51122">
    <property type="entry name" value="CALPONIN_2"/>
    <property type="match status" value="2"/>
</dbReference>
<evidence type="ECO:0000313" key="6">
    <source>
        <dbReference type="WBParaSite" id="maker-uti_cns_0000742-snap-gene-0.13-mRNA-1"/>
    </source>
</evidence>
<evidence type="ECO:0000256" key="2">
    <source>
        <dbReference type="RuleBase" id="RU361224"/>
    </source>
</evidence>
<organism evidence="5 6">
    <name type="scientific">Macrostomum lignano</name>
    <dbReference type="NCBI Taxonomy" id="282301"/>
    <lineage>
        <taxon>Eukaryota</taxon>
        <taxon>Metazoa</taxon>
        <taxon>Spiralia</taxon>
        <taxon>Lophotrochozoa</taxon>
        <taxon>Platyhelminthes</taxon>
        <taxon>Rhabditophora</taxon>
        <taxon>Macrostomorpha</taxon>
        <taxon>Macrostomida</taxon>
        <taxon>Macrostomidae</taxon>
        <taxon>Macrostomum</taxon>
    </lineage>
</organism>
<dbReference type="PROSITE" id="PS01052">
    <property type="entry name" value="CALPONIN_1"/>
    <property type="match status" value="2"/>
</dbReference>
<protein>
    <recommendedName>
        <fullName evidence="2">Transgelin</fullName>
    </recommendedName>
</protein>
<dbReference type="GO" id="GO:0015629">
    <property type="term" value="C:actin cytoskeleton"/>
    <property type="evidence" value="ECO:0007669"/>
    <property type="project" value="TreeGrafter"/>
</dbReference>
<sequence length="364" mass="39403">MALLLLLLHFAEPETKSGSSIGRYAERIQEDSERALRPRLNAKYEPEAEREVIGWINALVPGANIQPGRENVYYSLRSGIVLIQLMESVLNQTPSLTPEAQRIRRPIVYSTMSAPFKQMENIEVFLNCAMAYGVPKASLFQTVDLYEGRNMAQVLNTLLQLGTECQRHGMRGPVCGPRPTYKNARQFTAEQLRSSEGIIGLQAGTNKCASQKGMSMGGQRHIADIRCDEMTPEGNARHIADIRCDNMTPEGSAVIGLQMGTNKCASQAGMSIGGQRHIADIRCDQMTPEGSAVIGLQMGLGQKQGANQSGMSFGGIRHIADGRVSEGSKEGASVIGLQMGPGQGQVASQSGMTFGGQRHILDSH</sequence>
<dbReference type="InterPro" id="IPR003096">
    <property type="entry name" value="SM22_calponin"/>
</dbReference>
<name>A0A1I8G495_9PLAT</name>
<accession>A0A1I8G495</accession>
<dbReference type="Proteomes" id="UP000095280">
    <property type="component" value="Unplaced"/>
</dbReference>
<dbReference type="PANTHER" id="PTHR47385:SF14">
    <property type="entry name" value="TRANSGELIN"/>
    <property type="match status" value="1"/>
</dbReference>
<keyword evidence="5" id="KW-1185">Reference proteome</keyword>
<dbReference type="InterPro" id="IPR036872">
    <property type="entry name" value="CH_dom_sf"/>
</dbReference>
<dbReference type="PRINTS" id="PR00888">
    <property type="entry name" value="SM22CALPONIN"/>
</dbReference>
<dbReference type="GO" id="GO:0007015">
    <property type="term" value="P:actin filament organization"/>
    <property type="evidence" value="ECO:0007669"/>
    <property type="project" value="TreeGrafter"/>
</dbReference>
<comment type="similarity">
    <text evidence="1 2">Belongs to the calponin family.</text>
</comment>
<dbReference type="SUPFAM" id="SSF47576">
    <property type="entry name" value="Calponin-homology domain, CH-domain"/>
    <property type="match status" value="1"/>
</dbReference>
<evidence type="ECO:0000256" key="3">
    <source>
        <dbReference type="SAM" id="SignalP"/>
    </source>
</evidence>
<dbReference type="GO" id="GO:0051015">
    <property type="term" value="F:actin filament binding"/>
    <property type="evidence" value="ECO:0007669"/>
    <property type="project" value="TreeGrafter"/>
</dbReference>
<dbReference type="AlphaFoldDB" id="A0A1I8G495"/>
<dbReference type="SMART" id="SM00033">
    <property type="entry name" value="CH"/>
    <property type="match status" value="1"/>
</dbReference>
<evidence type="ECO:0000259" key="4">
    <source>
        <dbReference type="PROSITE" id="PS50021"/>
    </source>
</evidence>
<dbReference type="InterPro" id="IPR001715">
    <property type="entry name" value="CH_dom"/>
</dbReference>
<reference evidence="6" key="1">
    <citation type="submission" date="2016-11" db="UniProtKB">
        <authorList>
            <consortium name="WormBaseParasite"/>
        </authorList>
    </citation>
    <scope>IDENTIFICATION</scope>
</reference>
<evidence type="ECO:0000313" key="5">
    <source>
        <dbReference type="Proteomes" id="UP000095280"/>
    </source>
</evidence>